<organism evidence="2">
    <name type="scientific">uncultured Thermomicrobiales bacterium</name>
    <dbReference type="NCBI Taxonomy" id="1645740"/>
    <lineage>
        <taxon>Bacteria</taxon>
        <taxon>Pseudomonadati</taxon>
        <taxon>Thermomicrobiota</taxon>
        <taxon>Thermomicrobia</taxon>
        <taxon>Thermomicrobiales</taxon>
        <taxon>environmental samples</taxon>
    </lineage>
</organism>
<evidence type="ECO:0000313" key="2">
    <source>
        <dbReference type="EMBL" id="CAA9542747.1"/>
    </source>
</evidence>
<dbReference type="AlphaFoldDB" id="A0A6J4U7Q2"/>
<dbReference type="SUPFAM" id="SSF54593">
    <property type="entry name" value="Glyoxalase/Bleomycin resistance protein/Dihydroxybiphenyl dioxygenase"/>
    <property type="match status" value="1"/>
</dbReference>
<proteinExistence type="predicted"/>
<evidence type="ECO:0000259" key="1">
    <source>
        <dbReference type="Pfam" id="PF18029"/>
    </source>
</evidence>
<feature type="domain" description="Glyoxalase-like" evidence="1">
    <location>
        <begin position="31"/>
        <end position="93"/>
    </location>
</feature>
<dbReference type="EMBL" id="CADCWJ010000061">
    <property type="protein sequence ID" value="CAA9542747.1"/>
    <property type="molecule type" value="Genomic_DNA"/>
</dbReference>
<dbReference type="Gene3D" id="3.10.180.10">
    <property type="entry name" value="2,3-Dihydroxybiphenyl 1,2-Dioxygenase, domain 1"/>
    <property type="match status" value="1"/>
</dbReference>
<dbReference type="InterPro" id="IPR029068">
    <property type="entry name" value="Glyas_Bleomycin-R_OHBP_Dase"/>
</dbReference>
<accession>A0A6J4U7Q2</accession>
<dbReference type="InterPro" id="IPR041581">
    <property type="entry name" value="Glyoxalase_6"/>
</dbReference>
<sequence>MVLEHYDRMIRLDLADIAVDGCITRAPRGGEMAGRRPVDRGKQQITAHLDIAVDDLETAVAWAVEAGARPAAFQPQDDVRVMLDPVGNPFCLFPDQS</sequence>
<dbReference type="Pfam" id="PF18029">
    <property type="entry name" value="Glyoxalase_6"/>
    <property type="match status" value="1"/>
</dbReference>
<name>A0A6J4U7Q2_9BACT</name>
<reference evidence="2" key="1">
    <citation type="submission" date="2020-02" db="EMBL/GenBank/DDBJ databases">
        <authorList>
            <person name="Meier V. D."/>
        </authorList>
    </citation>
    <scope>NUCLEOTIDE SEQUENCE</scope>
    <source>
        <strain evidence="2">AVDCRST_MAG87</strain>
    </source>
</reference>
<protein>
    <recommendedName>
        <fullName evidence="1">Glyoxalase-like domain-containing protein</fullName>
    </recommendedName>
</protein>
<gene>
    <name evidence="2" type="ORF">AVDCRST_MAG87-216</name>
</gene>